<dbReference type="GO" id="GO:0070974">
    <property type="term" value="F:POU domain binding"/>
    <property type="evidence" value="ECO:0007669"/>
    <property type="project" value="InterPro"/>
</dbReference>
<keyword evidence="4" id="KW-0010">Activator</keyword>
<dbReference type="OrthoDB" id="10252328at2759"/>
<feature type="region of interest" description="Disordered" evidence="7">
    <location>
        <begin position="165"/>
        <end position="203"/>
    </location>
</feature>
<feature type="domain" description="OCA" evidence="8">
    <location>
        <begin position="10"/>
        <end position="32"/>
    </location>
</feature>
<dbReference type="EMBL" id="WBMV01008582">
    <property type="protein sequence ID" value="NXC36079.1"/>
    <property type="molecule type" value="Genomic_DNA"/>
</dbReference>
<evidence type="ECO:0000256" key="1">
    <source>
        <dbReference type="ARBA" id="ARBA00022737"/>
    </source>
</evidence>
<dbReference type="InterPro" id="IPR036770">
    <property type="entry name" value="Ankyrin_rpt-contain_sf"/>
</dbReference>
<dbReference type="InterPro" id="IPR047571">
    <property type="entry name" value="OCA"/>
</dbReference>
<feature type="non-terminal residue" evidence="9">
    <location>
        <position position="412"/>
    </location>
</feature>
<evidence type="ECO:0000313" key="9">
    <source>
        <dbReference type="EMBL" id="NXC36079.1"/>
    </source>
</evidence>
<evidence type="ECO:0000256" key="5">
    <source>
        <dbReference type="ARBA" id="ARBA00023163"/>
    </source>
</evidence>
<evidence type="ECO:0000256" key="6">
    <source>
        <dbReference type="PROSITE-ProRule" id="PRU00023"/>
    </source>
</evidence>
<evidence type="ECO:0000259" key="8">
    <source>
        <dbReference type="PROSITE" id="PS52003"/>
    </source>
</evidence>
<evidence type="ECO:0000256" key="7">
    <source>
        <dbReference type="SAM" id="MobiDB-lite"/>
    </source>
</evidence>
<keyword evidence="2" id="KW-0805">Transcription regulation</keyword>
<dbReference type="PROSITE" id="PS52003">
    <property type="entry name" value="OCA"/>
    <property type="match status" value="1"/>
</dbReference>
<dbReference type="Gene3D" id="1.25.40.20">
    <property type="entry name" value="Ankyrin repeat-containing domain"/>
    <property type="match status" value="1"/>
</dbReference>
<evidence type="ECO:0000256" key="2">
    <source>
        <dbReference type="ARBA" id="ARBA00023015"/>
    </source>
</evidence>
<dbReference type="PROSITE" id="PS50297">
    <property type="entry name" value="ANK_REP_REGION"/>
    <property type="match status" value="1"/>
</dbReference>
<evidence type="ECO:0000313" key="10">
    <source>
        <dbReference type="Proteomes" id="UP000614027"/>
    </source>
</evidence>
<dbReference type="GO" id="GO:0005634">
    <property type="term" value="C:nucleus"/>
    <property type="evidence" value="ECO:0007669"/>
    <property type="project" value="TreeGrafter"/>
</dbReference>
<comment type="caution">
    <text evidence="9">The sequence shown here is derived from an EMBL/GenBank/DDBJ whole genome shotgun (WGS) entry which is preliminary data.</text>
</comment>
<proteinExistence type="predicted"/>
<keyword evidence="10" id="KW-1185">Reference proteome</keyword>
<evidence type="ECO:0000256" key="4">
    <source>
        <dbReference type="ARBA" id="ARBA00023159"/>
    </source>
</evidence>
<organism evidence="9 10">
    <name type="scientific">Campylorhamphus procurvoides</name>
    <dbReference type="NCBI Taxonomy" id="190295"/>
    <lineage>
        <taxon>Eukaryota</taxon>
        <taxon>Metazoa</taxon>
        <taxon>Chordata</taxon>
        <taxon>Craniata</taxon>
        <taxon>Vertebrata</taxon>
        <taxon>Euteleostomi</taxon>
        <taxon>Archelosauria</taxon>
        <taxon>Archosauria</taxon>
        <taxon>Dinosauria</taxon>
        <taxon>Saurischia</taxon>
        <taxon>Theropoda</taxon>
        <taxon>Coelurosauria</taxon>
        <taxon>Aves</taxon>
        <taxon>Neognathae</taxon>
        <taxon>Neoaves</taxon>
        <taxon>Telluraves</taxon>
        <taxon>Australaves</taxon>
        <taxon>Passeriformes</taxon>
        <taxon>Dendrocolaptidae</taxon>
        <taxon>Campylorhamphus</taxon>
    </lineage>
</organism>
<dbReference type="PANTHER" id="PTHR24124">
    <property type="entry name" value="ANKYRIN REPEAT FAMILY A"/>
    <property type="match status" value="1"/>
</dbReference>
<dbReference type="InterPro" id="IPR002110">
    <property type="entry name" value="Ankyrin_rpt"/>
</dbReference>
<keyword evidence="5" id="KW-0804">Transcription</keyword>
<dbReference type="Proteomes" id="UP000614027">
    <property type="component" value="Unassembled WGS sequence"/>
</dbReference>
<dbReference type="SMART" id="SM00248">
    <property type="entry name" value="ANK"/>
    <property type="match status" value="4"/>
</dbReference>
<keyword evidence="3 6" id="KW-0040">ANK repeat</keyword>
<dbReference type="PANTHER" id="PTHR24124:SF8">
    <property type="entry name" value="OCA DOMAIN-CONTAINING PROTEIN"/>
    <property type="match status" value="1"/>
</dbReference>
<sequence>DSELSSDPPQKRYMGVRVKMPVRELLRKIRLSKGLDPAHSKGEQDTSCLLSLPHLPPSLLWLLFQGKQSVGQTLKGLEDLDILVEVLQEDLNRSQLKEESLSPVPATFGHGCSRWESPGSKARQHKVPQGCSFRDFHPLLKGQAENPCHGDQENVQELPRMGHREGTWWGQGAHRGSQKDFTRNSSQSTPGHLNPPEMLLEAPTGSADAEGHLKLAPGSFTQQDLSALSFFQFQLRREESLLRNIPAEKLLAPDENGNRLLHKAVAQGRRALTYALAQRFASLNKINEKDAEKRTALHLAAEKNQHLMVSDLISLGANVNEQDSWGKTPLHLCAENGYLRVLEVLKHCKTNGVCVEVDLPDHCGLTPLHRAALAHTALVRESQNSGPDSAMGRFLRLRRDQILEGIHCLLGM</sequence>
<protein>
    <submittedName>
        <fullName evidence="9">IKBZ inhibitor</fullName>
    </submittedName>
</protein>
<dbReference type="GO" id="GO:0010468">
    <property type="term" value="P:regulation of gene expression"/>
    <property type="evidence" value="ECO:0007669"/>
    <property type="project" value="TreeGrafter"/>
</dbReference>
<dbReference type="GO" id="GO:0003677">
    <property type="term" value="F:DNA binding"/>
    <property type="evidence" value="ECO:0007669"/>
    <property type="project" value="InterPro"/>
</dbReference>
<dbReference type="Pfam" id="PF12796">
    <property type="entry name" value="Ank_2"/>
    <property type="match status" value="1"/>
</dbReference>
<evidence type="ECO:0000256" key="3">
    <source>
        <dbReference type="ARBA" id="ARBA00023043"/>
    </source>
</evidence>
<name>A0A851MY90_9DEND</name>
<reference evidence="9" key="1">
    <citation type="submission" date="2019-09" db="EMBL/GenBank/DDBJ databases">
        <title>Bird 10,000 Genomes (B10K) Project - Family phase.</title>
        <authorList>
            <person name="Zhang G."/>
        </authorList>
    </citation>
    <scope>NUCLEOTIDE SEQUENCE</scope>
    <source>
        <strain evidence="9">B10K-DU-001-09</strain>
        <tissue evidence="9">Muscle</tissue>
    </source>
</reference>
<keyword evidence="1" id="KW-0677">Repeat</keyword>
<gene>
    <name evidence="9" type="primary">Nfkbiz_1</name>
    <name evidence="9" type="ORF">CAMPRO_R12680</name>
</gene>
<dbReference type="SUPFAM" id="SSF48403">
    <property type="entry name" value="Ankyrin repeat"/>
    <property type="match status" value="1"/>
</dbReference>
<feature type="non-terminal residue" evidence="9">
    <location>
        <position position="1"/>
    </location>
</feature>
<accession>A0A851MY90</accession>
<dbReference type="AlphaFoldDB" id="A0A851MY90"/>
<feature type="repeat" description="ANK" evidence="6">
    <location>
        <begin position="292"/>
        <end position="324"/>
    </location>
</feature>
<dbReference type="PROSITE" id="PS50088">
    <property type="entry name" value="ANK_REPEAT"/>
    <property type="match status" value="1"/>
</dbReference>